<dbReference type="GeneID" id="78294879"/>
<comment type="caution">
    <text evidence="1">The sequence shown here is derived from an EMBL/GenBank/DDBJ whole genome shotgun (WGS) entry which is preliminary data.</text>
</comment>
<evidence type="ECO:0000313" key="1">
    <source>
        <dbReference type="EMBL" id="PVY43392.1"/>
    </source>
</evidence>
<dbReference type="Pfam" id="PF01663">
    <property type="entry name" value="Phosphodiest"/>
    <property type="match status" value="1"/>
</dbReference>
<dbReference type="Proteomes" id="UP000245959">
    <property type="component" value="Unassembled WGS sequence"/>
</dbReference>
<sequence>MKTRVELYLFIDALGWNIVREHGFCRELLPYQAKVRTQFGYSSGAVPTILSGKTPREHGHFSCFYYSPETSPFRWMRLLPLALMPDALFNRHRIRHRLAKLIAKRNGYTGYFELYSLPYSHLPSFDYSEKNDIFAPGGLRKVPNLADVWQRQKRRSHISDWRLPSRENLRIGEELLRQGKTDSLFLYTAELDSFLHFHVSEPERVAEKLREYERAVMRLLEAASSSGRECALHVISDHGMTPLAGACDLGRLLAGRGLRFGEGHASVLDSTMARFWIFDPQLRSRLAAALADAPGHFLSEAEKQRFGIDFPDRQYGDEIFLLDPGIQIAPSDMGRRPLPGMHGFTPDDSDSDAAFLSNVEPAEYPAWIGDYFTLMTSGGTDGRRG</sequence>
<organism evidence="1 2">
    <name type="scientific">Victivallis vadensis</name>
    <dbReference type="NCBI Taxonomy" id="172901"/>
    <lineage>
        <taxon>Bacteria</taxon>
        <taxon>Pseudomonadati</taxon>
        <taxon>Lentisphaerota</taxon>
        <taxon>Lentisphaeria</taxon>
        <taxon>Victivallales</taxon>
        <taxon>Victivallaceae</taxon>
        <taxon>Victivallis</taxon>
    </lineage>
</organism>
<protein>
    <submittedName>
        <fullName evidence="1">Putative AlkP superfamily pyrophosphatase or phosphodiesterase</fullName>
    </submittedName>
</protein>
<dbReference type="OrthoDB" id="9771966at2"/>
<dbReference type="EMBL" id="QEKH01000009">
    <property type="protein sequence ID" value="PVY43392.1"/>
    <property type="molecule type" value="Genomic_DNA"/>
</dbReference>
<gene>
    <name evidence="1" type="ORF">C8D82_10977</name>
</gene>
<accession>A0A2U1B466</accession>
<proteinExistence type="predicted"/>
<evidence type="ECO:0000313" key="2">
    <source>
        <dbReference type="Proteomes" id="UP000245959"/>
    </source>
</evidence>
<dbReference type="InterPro" id="IPR017850">
    <property type="entry name" value="Alkaline_phosphatase_core_sf"/>
</dbReference>
<dbReference type="Gene3D" id="3.40.720.10">
    <property type="entry name" value="Alkaline Phosphatase, subunit A"/>
    <property type="match status" value="1"/>
</dbReference>
<dbReference type="RefSeq" id="WP_116883572.1">
    <property type="nucleotide sequence ID" value="NZ_CABMMC010000037.1"/>
</dbReference>
<dbReference type="InterPro" id="IPR002591">
    <property type="entry name" value="Phosphodiest/P_Trfase"/>
</dbReference>
<dbReference type="SUPFAM" id="SSF53649">
    <property type="entry name" value="Alkaline phosphatase-like"/>
    <property type="match status" value="1"/>
</dbReference>
<dbReference type="AlphaFoldDB" id="A0A2U1B466"/>
<keyword evidence="2" id="KW-1185">Reference proteome</keyword>
<reference evidence="1 2" key="1">
    <citation type="submission" date="2018-04" db="EMBL/GenBank/DDBJ databases">
        <title>Genomic Encyclopedia of Type Strains, Phase IV (KMG-IV): sequencing the most valuable type-strain genomes for metagenomic binning, comparative biology and taxonomic classification.</title>
        <authorList>
            <person name="Goeker M."/>
        </authorList>
    </citation>
    <scope>NUCLEOTIDE SEQUENCE [LARGE SCALE GENOMIC DNA]</scope>
    <source>
        <strain evidence="1 2">DSM 14823</strain>
    </source>
</reference>
<name>A0A2U1B466_9BACT</name>